<feature type="domain" description="Peptidase M43 pregnancy-associated plasma-A" evidence="10">
    <location>
        <begin position="155"/>
        <end position="303"/>
    </location>
</feature>
<feature type="region of interest" description="Disordered" evidence="9">
    <location>
        <begin position="332"/>
        <end position="354"/>
    </location>
</feature>
<evidence type="ECO:0000256" key="1">
    <source>
        <dbReference type="ARBA" id="ARBA00008721"/>
    </source>
</evidence>
<dbReference type="PANTHER" id="PTHR47466">
    <property type="match status" value="1"/>
</dbReference>
<evidence type="ECO:0000256" key="2">
    <source>
        <dbReference type="ARBA" id="ARBA00022670"/>
    </source>
</evidence>
<evidence type="ECO:0000256" key="6">
    <source>
        <dbReference type="ARBA" id="ARBA00022833"/>
    </source>
</evidence>
<keyword evidence="3" id="KW-0479">Metal-binding</keyword>
<evidence type="ECO:0000313" key="11">
    <source>
        <dbReference type="EMBL" id="MFN6541553.1"/>
    </source>
</evidence>
<organism evidence="11 12">
    <name type="scientific">Mycolicibacterium nivoides</name>
    <dbReference type="NCBI Taxonomy" id="2487344"/>
    <lineage>
        <taxon>Bacteria</taxon>
        <taxon>Bacillati</taxon>
        <taxon>Actinomycetota</taxon>
        <taxon>Actinomycetes</taxon>
        <taxon>Mycobacteriales</taxon>
        <taxon>Mycobacteriaceae</taxon>
        <taxon>Mycolicibacterium</taxon>
    </lineage>
</organism>
<dbReference type="GO" id="GO:0008237">
    <property type="term" value="F:metallopeptidase activity"/>
    <property type="evidence" value="ECO:0007669"/>
    <property type="project" value="UniProtKB-KW"/>
</dbReference>
<reference evidence="11 12" key="1">
    <citation type="submission" date="2024-12" db="EMBL/GenBank/DDBJ databases">
        <title>The coexistence of Mycolicibacterium septicum and Mycolicibacterium nivoides in clinical samples.</title>
        <authorList>
            <person name="Wang C."/>
            <person name="Feng Y."/>
            <person name="Zong Z."/>
        </authorList>
    </citation>
    <scope>NUCLEOTIDE SEQUENCE [LARGE SCALE GENOMIC DNA]</scope>
    <source>
        <strain evidence="11 12">120309</strain>
    </source>
</reference>
<keyword evidence="4" id="KW-0732">Signal</keyword>
<evidence type="ECO:0000313" key="12">
    <source>
        <dbReference type="Proteomes" id="UP001635816"/>
    </source>
</evidence>
<comment type="similarity">
    <text evidence="1">Belongs to the peptidase M43B family.</text>
</comment>
<comment type="caution">
    <text evidence="11">The sequence shown here is derived from an EMBL/GenBank/DDBJ whole genome shotgun (WGS) entry which is preliminary data.</text>
</comment>
<dbReference type="PANTHER" id="PTHR47466:SF1">
    <property type="entry name" value="METALLOPROTEASE MEP1 (AFU_ORTHOLOGUE AFUA_1G07730)-RELATED"/>
    <property type="match status" value="1"/>
</dbReference>
<dbReference type="RefSeq" id="WP_409542367.1">
    <property type="nucleotide sequence ID" value="NZ_JBKBDD010000001.1"/>
</dbReference>
<gene>
    <name evidence="11" type="ORF">ACK4CT_00025</name>
</gene>
<evidence type="ECO:0000256" key="5">
    <source>
        <dbReference type="ARBA" id="ARBA00022801"/>
    </source>
</evidence>
<evidence type="ECO:0000256" key="7">
    <source>
        <dbReference type="ARBA" id="ARBA00023049"/>
    </source>
</evidence>
<dbReference type="EMBL" id="JBKBDD010000001">
    <property type="protein sequence ID" value="MFN6541553.1"/>
    <property type="molecule type" value="Genomic_DNA"/>
</dbReference>
<feature type="compositionally biased region" description="Low complexity" evidence="9">
    <location>
        <begin position="342"/>
        <end position="354"/>
    </location>
</feature>
<evidence type="ECO:0000259" key="10">
    <source>
        <dbReference type="Pfam" id="PF05572"/>
    </source>
</evidence>
<proteinExistence type="inferred from homology"/>
<dbReference type="InterPro" id="IPR024079">
    <property type="entry name" value="MetalloPept_cat_dom_sf"/>
</dbReference>
<dbReference type="CDD" id="cd04275">
    <property type="entry name" value="ZnMc_pappalysin_like"/>
    <property type="match status" value="1"/>
</dbReference>
<dbReference type="Pfam" id="PF05572">
    <property type="entry name" value="Peptidase_M43"/>
    <property type="match status" value="1"/>
</dbReference>
<keyword evidence="6" id="KW-0862">Zinc</keyword>
<evidence type="ECO:0000256" key="8">
    <source>
        <dbReference type="ARBA" id="ARBA00023157"/>
    </source>
</evidence>
<keyword evidence="5" id="KW-0378">Hydrolase</keyword>
<keyword evidence="2" id="KW-0645">Protease</keyword>
<evidence type="ECO:0000256" key="9">
    <source>
        <dbReference type="SAM" id="MobiDB-lite"/>
    </source>
</evidence>
<keyword evidence="7 11" id="KW-0482">Metalloprotease</keyword>
<dbReference type="Proteomes" id="UP001635816">
    <property type="component" value="Unassembled WGS sequence"/>
</dbReference>
<keyword evidence="12" id="KW-1185">Reference proteome</keyword>
<accession>A0ABW9L0Q8</accession>
<dbReference type="Gene3D" id="3.40.390.10">
    <property type="entry name" value="Collagenase (Catalytic Domain)"/>
    <property type="match status" value="1"/>
</dbReference>
<evidence type="ECO:0000256" key="3">
    <source>
        <dbReference type="ARBA" id="ARBA00022723"/>
    </source>
</evidence>
<keyword evidence="8" id="KW-1015">Disulfide bond</keyword>
<dbReference type="InterPro" id="IPR008754">
    <property type="entry name" value="Peptidase_M43"/>
</dbReference>
<dbReference type="SUPFAM" id="SSF55486">
    <property type="entry name" value="Metalloproteases ('zincins'), catalytic domain"/>
    <property type="match status" value="1"/>
</dbReference>
<protein>
    <submittedName>
        <fullName evidence="11">Zinc metalloprotease</fullName>
    </submittedName>
</protein>
<name>A0ABW9L0Q8_9MYCO</name>
<sequence length="383" mass="40959">MDEQQVPLSRQLCATMAIHYNLLNKSESYRQRCDQFENRAMAYESGMRAPRRGIVTIPVVVHVLHNPASPAENISKEQIDSQIAVLNQDFRATNPDRVGVPAVWTQLIADCEVEFELASIDPEGNPTDGVTRTATDKTFFTADDEDVKSSATGGADAWPSLDYLNLWVCGELRSGGQAILGYAQFPGGPPETDGVVIAHTFFGTTGTVSAPYDLGRTATHEIGHWLSLRHIWGDDGSGCSGGDLVDDTPNQARANFGRPTFPHVTCSNGPNGDMFMNYMDYTDDAGMFMFTAGQSVRMSAALEGPRASFVARNAAPAEPAQPRVLVGATVGSNGAEAPQASPEPAVATAPATDTADAEVGELRREVAQLRSVLAQIATLVARS</sequence>
<evidence type="ECO:0000256" key="4">
    <source>
        <dbReference type="ARBA" id="ARBA00022729"/>
    </source>
</evidence>